<reference evidence="3" key="1">
    <citation type="submission" date="2015-06" db="UniProtKB">
        <authorList>
            <consortium name="EnsemblPlants"/>
        </authorList>
    </citation>
    <scope>IDENTIFICATION</scope>
</reference>
<feature type="region of interest" description="Disordered" evidence="1">
    <location>
        <begin position="384"/>
        <end position="493"/>
    </location>
</feature>
<dbReference type="SUPFAM" id="SSF46934">
    <property type="entry name" value="UBA-like"/>
    <property type="match status" value="1"/>
</dbReference>
<feature type="compositionally biased region" description="Low complexity" evidence="1">
    <location>
        <begin position="599"/>
        <end position="610"/>
    </location>
</feature>
<evidence type="ECO:0000256" key="1">
    <source>
        <dbReference type="SAM" id="MobiDB-lite"/>
    </source>
</evidence>
<dbReference type="GO" id="GO:0051082">
    <property type="term" value="F:unfolded protein binding"/>
    <property type="evidence" value="ECO:0007669"/>
    <property type="project" value="TreeGrafter"/>
</dbReference>
<dbReference type="PANTHER" id="PTHR46775">
    <property type="entry name" value="FLOCCULATION PROTEIN (DUF1296)"/>
    <property type="match status" value="1"/>
</dbReference>
<protein>
    <recommendedName>
        <fullName evidence="2">GBF-interacting protein 1 N-terminal domain-containing protein</fullName>
    </recommendedName>
</protein>
<feature type="domain" description="GBF-interacting protein 1 N-terminal" evidence="2">
    <location>
        <begin position="8"/>
        <end position="52"/>
    </location>
</feature>
<evidence type="ECO:0000313" key="3">
    <source>
        <dbReference type="EnsemblPlants" id="EMT26073"/>
    </source>
</evidence>
<feature type="compositionally biased region" description="Polar residues" evidence="1">
    <location>
        <begin position="751"/>
        <end position="760"/>
    </location>
</feature>
<name>M8BW63_AEGTA</name>
<feature type="compositionally biased region" description="Polar residues" evidence="1">
    <location>
        <begin position="299"/>
        <end position="308"/>
    </location>
</feature>
<feature type="compositionally biased region" description="Low complexity" evidence="1">
    <location>
        <begin position="309"/>
        <end position="330"/>
    </location>
</feature>
<dbReference type="PANTHER" id="PTHR46775:SF1">
    <property type="entry name" value="FLOCCULATION PROTEIN (DUF1296)"/>
    <property type="match status" value="1"/>
</dbReference>
<feature type="compositionally biased region" description="Basic and acidic residues" evidence="1">
    <location>
        <begin position="225"/>
        <end position="253"/>
    </location>
</feature>
<feature type="region of interest" description="Disordered" evidence="1">
    <location>
        <begin position="212"/>
        <end position="358"/>
    </location>
</feature>
<dbReference type="Pfam" id="PF06972">
    <property type="entry name" value="GIP1_N"/>
    <property type="match status" value="1"/>
</dbReference>
<feature type="region of interest" description="Disordered" evidence="1">
    <location>
        <begin position="557"/>
        <end position="612"/>
    </location>
</feature>
<organism evidence="3">
    <name type="scientific">Aegilops tauschii</name>
    <name type="common">Tausch's goatgrass</name>
    <name type="synonym">Aegilops squarrosa</name>
    <dbReference type="NCBI Taxonomy" id="37682"/>
    <lineage>
        <taxon>Eukaryota</taxon>
        <taxon>Viridiplantae</taxon>
        <taxon>Streptophyta</taxon>
        <taxon>Embryophyta</taxon>
        <taxon>Tracheophyta</taxon>
        <taxon>Spermatophyta</taxon>
        <taxon>Magnoliopsida</taxon>
        <taxon>Liliopsida</taxon>
        <taxon>Poales</taxon>
        <taxon>Poaceae</taxon>
        <taxon>BOP clade</taxon>
        <taxon>Pooideae</taxon>
        <taxon>Triticodae</taxon>
        <taxon>Triticeae</taxon>
        <taxon>Triticinae</taxon>
        <taxon>Aegilops</taxon>
    </lineage>
</organism>
<feature type="compositionally biased region" description="Basic and acidic residues" evidence="1">
    <location>
        <begin position="84"/>
        <end position="96"/>
    </location>
</feature>
<feature type="region of interest" description="Disordered" evidence="1">
    <location>
        <begin position="751"/>
        <end position="784"/>
    </location>
</feature>
<evidence type="ECO:0000259" key="2">
    <source>
        <dbReference type="Pfam" id="PF06972"/>
    </source>
</evidence>
<dbReference type="InterPro" id="IPR044277">
    <property type="entry name" value="GIP1"/>
</dbReference>
<dbReference type="AlphaFoldDB" id="M8BW63"/>
<feature type="compositionally biased region" description="Low complexity" evidence="1">
    <location>
        <begin position="766"/>
        <end position="784"/>
    </location>
</feature>
<feature type="region of interest" description="Disordered" evidence="1">
    <location>
        <begin position="76"/>
        <end position="121"/>
    </location>
</feature>
<sequence>MAAARVSIPAAVRRTIQNIKEIAGNHTDEEVYAALRECDMDPNETAQKLLHQGKMPQGARPGTSLETCVIRDTFHEVKRKRDKKKESNKESVDPRWRPGTQGRGGKGGRGNYSSRQLSNSSVSRVTYSLQSMDTAETAELPSYYGGIRGHAWIRWDTRIPQYPIFSELKKEGKKSGYGRYGVDTVGTREPASPPQPKLEAAAAWTHFSGRRLAAAVSPKSSSSPDEERPSSREEDGKAFEDKEEGPGGEKDGDCSQQRGRRALQEELRDTCIRNEKRTDGTGRNAPAGKENDLNPSMDKCTSPSPVNPSTETKLSTSILSSSGGLSNGPSQPLAPVAKYSQPTCHLPPSDSKGLAGVKGTPEEAVLDLGSHVNNSSIQALGVGTSVSDPLLTPPLQPHSHGGEIVANKHAVRNQRSAGEYKVVSDDASALPKDTPQSSGSSSTVLPSGSRPSSSYSSRSQQPSGSQKAVPNKEWKPKPTNKPAQAENVTRDDVAVTVEVVPQSVPAPTPINKEDISSGLDKRLGDMQLFDKQHVIIPDHLQVTESEKYGLSFGSFGTSFEQAPSFPNDHGSEKSSILPEYESSQDLEEVAEEPASSHKSASSTVEAAAESGQQQLTAEMTDNISPQEADNLSSTPKVAEFDESKDTAASHMPQDSVQNAYSTFAVPPQSQGNQIPLLETSEYQARLIQLLLALANLLFSWCASQHEVQQPNDFSANYYTQIYRPMADADGHISPFTAPGAAIKSGNMPVLPSQTGQTPEELNSVMLSSSGPTPLATPTPGAVPSSISIPQQPLPMFRQPVGVHVPHYQPSFIPYNQYISPFYVPPHALHHFMGNAAFPQAPSPGSMYPPVSSAVAPPVKYSATAYKPGANTGSQTYAVTPGAYGTYGSNPSVYTNNNVVPSGTSAENGDVSGSQFKENNIYIAGQQSEGSTVWIPAPGRDLSALQSSSFYGLPPQGQHLAFAPAQAGHGAYGGMYHPAQTLAGAAVHPLLQPSQTIAGAVEMVGPPANGYQQPQHAQMNWANY</sequence>
<accession>M8BW63</accession>
<dbReference type="InterPro" id="IPR009060">
    <property type="entry name" value="UBA-like_sf"/>
</dbReference>
<feature type="compositionally biased region" description="Acidic residues" evidence="1">
    <location>
        <begin position="582"/>
        <end position="591"/>
    </location>
</feature>
<dbReference type="EnsemblPlants" id="EMT26073">
    <property type="protein sequence ID" value="EMT26073"/>
    <property type="gene ID" value="F775_05710"/>
</dbReference>
<proteinExistence type="predicted"/>
<dbReference type="InterPro" id="IPR009719">
    <property type="entry name" value="GIP1_N"/>
</dbReference>
<feature type="compositionally biased region" description="Basic and acidic residues" evidence="1">
    <location>
        <begin position="262"/>
        <end position="280"/>
    </location>
</feature>
<feature type="compositionally biased region" description="Gly residues" evidence="1">
    <location>
        <begin position="101"/>
        <end position="110"/>
    </location>
</feature>
<feature type="compositionally biased region" description="Low complexity" evidence="1">
    <location>
        <begin position="435"/>
        <end position="466"/>
    </location>
</feature>